<evidence type="ECO:0000259" key="11">
    <source>
        <dbReference type="PROSITE" id="PS50928"/>
    </source>
</evidence>
<evidence type="ECO:0000256" key="2">
    <source>
        <dbReference type="ARBA" id="ARBA00004651"/>
    </source>
</evidence>
<keyword evidence="7 10" id="KW-0812">Transmembrane</keyword>
<dbReference type="PROSITE" id="PS50928">
    <property type="entry name" value="ABC_TM1"/>
    <property type="match status" value="1"/>
</dbReference>
<feature type="transmembrane region" description="Helical" evidence="10">
    <location>
        <begin position="64"/>
        <end position="86"/>
    </location>
</feature>
<feature type="transmembrane region" description="Helical" evidence="10">
    <location>
        <begin position="39"/>
        <end position="58"/>
    </location>
</feature>
<dbReference type="Proteomes" id="UP000070810">
    <property type="component" value="Unassembled WGS sequence"/>
</dbReference>
<dbReference type="OrthoDB" id="9775069at2"/>
<dbReference type="EMBL" id="LDRK01000022">
    <property type="protein sequence ID" value="KTR86407.1"/>
    <property type="molecule type" value="Genomic_DNA"/>
</dbReference>
<evidence type="ECO:0000256" key="5">
    <source>
        <dbReference type="ARBA" id="ARBA00022475"/>
    </source>
</evidence>
<dbReference type="SUPFAM" id="SSF161098">
    <property type="entry name" value="MetI-like"/>
    <property type="match status" value="1"/>
</dbReference>
<dbReference type="InterPro" id="IPR051408">
    <property type="entry name" value="Phosphate_transprt_permease"/>
</dbReference>
<evidence type="ECO:0000256" key="8">
    <source>
        <dbReference type="ARBA" id="ARBA00022989"/>
    </source>
</evidence>
<dbReference type="Pfam" id="PF00528">
    <property type="entry name" value="BPD_transp_1"/>
    <property type="match status" value="1"/>
</dbReference>
<comment type="similarity">
    <text evidence="3 10">Belongs to the binding-protein-dependent transport system permease family. CysTW subfamily.</text>
</comment>
<evidence type="ECO:0000313" key="13">
    <source>
        <dbReference type="Proteomes" id="UP000070810"/>
    </source>
</evidence>
<comment type="caution">
    <text evidence="12">The sequence shown here is derived from an EMBL/GenBank/DDBJ whole genome shotgun (WGS) entry which is preliminary data.</text>
</comment>
<feature type="transmembrane region" description="Helical" evidence="10">
    <location>
        <begin position="342"/>
        <end position="364"/>
    </location>
</feature>
<comment type="function">
    <text evidence="1">Part of the binding-protein-dependent transport system for phosphate; probably responsible for the translocation of the substrate across the membrane.</text>
</comment>
<sequence>MLQQTESKQEGTTSVAITVRPVRAGSSLAGNRLTRPTPWLVLAGCLAASFALFGLLAASSGDDFSVVGSVLIAAIAYVAVITIMSAAVEGSRQAMDRFITAIVTGAFLLAMVPLVSVAITVVSNGLARFDAEFFNSSMRNVTGEGGGALHAMVGTLLITLAATIISVPLGLMTSIYLVEYGRGRVAKTITFLVDVMTGIPSIVAGLFAYAAFALFLGPGVRMGIVGAVALSVLMIPVVVRSSEEMLRLVPNELREASYALGVPKWRTITKVVLPTSIAGITTGIMLSIARVIGETAPLLITAGFTASMNYSLFSDRMQSLPVYVYTQFMNQGNPAQAFVDRAWAAALALILIVMALNLFGRLIARWFAPKTGR</sequence>
<evidence type="ECO:0000313" key="12">
    <source>
        <dbReference type="EMBL" id="KTR86407.1"/>
    </source>
</evidence>
<feature type="transmembrane region" description="Helical" evidence="10">
    <location>
        <begin position="222"/>
        <end position="239"/>
    </location>
</feature>
<dbReference type="RefSeq" id="WP_058593466.1">
    <property type="nucleotide sequence ID" value="NZ_LDRK01000022.1"/>
</dbReference>
<dbReference type="NCBIfam" id="TIGR00974">
    <property type="entry name" value="3a0107s02c"/>
    <property type="match status" value="1"/>
</dbReference>
<dbReference type="PANTHER" id="PTHR42922">
    <property type="entry name" value="PHOSPHATE TRANSPORT SYSTEM PERMEASE PROTEIN PSTA"/>
    <property type="match status" value="1"/>
</dbReference>
<feature type="transmembrane region" description="Helical" evidence="10">
    <location>
        <begin position="147"/>
        <end position="177"/>
    </location>
</feature>
<dbReference type="InterPro" id="IPR035906">
    <property type="entry name" value="MetI-like_sf"/>
</dbReference>
<dbReference type="PANTHER" id="PTHR42922:SF1">
    <property type="entry name" value="PHOSPHATE TRANSPORT SYSTEM PERMEASE PROTEIN PSTA"/>
    <property type="match status" value="1"/>
</dbReference>
<evidence type="ECO:0000256" key="10">
    <source>
        <dbReference type="RuleBase" id="RU363043"/>
    </source>
</evidence>
<keyword evidence="8 10" id="KW-1133">Transmembrane helix</keyword>
<feature type="transmembrane region" description="Helical" evidence="10">
    <location>
        <begin position="271"/>
        <end position="292"/>
    </location>
</feature>
<dbReference type="PATRIC" id="fig|1079994.3.peg.1054"/>
<protein>
    <recommendedName>
        <fullName evidence="10">Phosphate transport system permease protein PstA</fullName>
    </recommendedName>
</protein>
<evidence type="ECO:0000256" key="6">
    <source>
        <dbReference type="ARBA" id="ARBA00022592"/>
    </source>
</evidence>
<evidence type="ECO:0000256" key="1">
    <source>
        <dbReference type="ARBA" id="ARBA00003510"/>
    </source>
</evidence>
<dbReference type="GO" id="GO:0005886">
    <property type="term" value="C:plasma membrane"/>
    <property type="evidence" value="ECO:0007669"/>
    <property type="project" value="UniProtKB-SubCell"/>
</dbReference>
<dbReference type="GO" id="GO:0005315">
    <property type="term" value="F:phosphate transmembrane transporter activity"/>
    <property type="evidence" value="ECO:0007669"/>
    <property type="project" value="InterPro"/>
</dbReference>
<feature type="transmembrane region" description="Helical" evidence="10">
    <location>
        <begin position="98"/>
        <end position="127"/>
    </location>
</feature>
<dbReference type="CDD" id="cd06261">
    <property type="entry name" value="TM_PBP2"/>
    <property type="match status" value="1"/>
</dbReference>
<keyword evidence="5 10" id="KW-1003">Cell membrane</keyword>
<name>A0A147EPD1_9MICO</name>
<evidence type="ECO:0000256" key="7">
    <source>
        <dbReference type="ARBA" id="ARBA00022692"/>
    </source>
</evidence>
<dbReference type="Gene3D" id="1.10.3720.10">
    <property type="entry name" value="MetI-like"/>
    <property type="match status" value="1"/>
</dbReference>
<evidence type="ECO:0000256" key="4">
    <source>
        <dbReference type="ARBA" id="ARBA00022448"/>
    </source>
</evidence>
<proteinExistence type="inferred from homology"/>
<feature type="transmembrane region" description="Helical" evidence="10">
    <location>
        <begin position="189"/>
        <end position="216"/>
    </location>
</feature>
<dbReference type="InterPro" id="IPR005672">
    <property type="entry name" value="Phosphate_PstA"/>
</dbReference>
<evidence type="ECO:0000256" key="3">
    <source>
        <dbReference type="ARBA" id="ARBA00007069"/>
    </source>
</evidence>
<reference evidence="12 13" key="1">
    <citation type="journal article" date="2016" name="Front. Microbiol.">
        <title>Genomic Resource of Rice Seed Associated Bacteria.</title>
        <authorList>
            <person name="Midha S."/>
            <person name="Bansal K."/>
            <person name="Sharma S."/>
            <person name="Kumar N."/>
            <person name="Patil P.P."/>
            <person name="Chaudhry V."/>
            <person name="Patil P.B."/>
        </authorList>
    </citation>
    <scope>NUCLEOTIDE SEQUENCE [LARGE SCALE GENOMIC DNA]</scope>
    <source>
        <strain evidence="12 13">NS354</strain>
    </source>
</reference>
<keyword evidence="4" id="KW-0813">Transport</keyword>
<keyword evidence="9 10" id="KW-0472">Membrane</keyword>
<gene>
    <name evidence="12" type="ORF">NS354_04845</name>
</gene>
<feature type="domain" description="ABC transmembrane type-1" evidence="11">
    <location>
        <begin position="152"/>
        <end position="360"/>
    </location>
</feature>
<dbReference type="AlphaFoldDB" id="A0A147EPD1"/>
<dbReference type="GO" id="GO:0035435">
    <property type="term" value="P:phosphate ion transmembrane transport"/>
    <property type="evidence" value="ECO:0007669"/>
    <property type="project" value="InterPro"/>
</dbReference>
<evidence type="ECO:0000256" key="9">
    <source>
        <dbReference type="ARBA" id="ARBA00023136"/>
    </source>
</evidence>
<dbReference type="InterPro" id="IPR000515">
    <property type="entry name" value="MetI-like"/>
</dbReference>
<comment type="subcellular location">
    <subcellularLocation>
        <location evidence="2 10">Cell membrane</location>
        <topology evidence="2 10">Multi-pass membrane protein</topology>
    </subcellularLocation>
</comment>
<accession>A0A147EPD1</accession>
<keyword evidence="6" id="KW-0592">Phosphate transport</keyword>
<organism evidence="12 13">
    <name type="scientific">Leucobacter chromiiresistens</name>
    <dbReference type="NCBI Taxonomy" id="1079994"/>
    <lineage>
        <taxon>Bacteria</taxon>
        <taxon>Bacillati</taxon>
        <taxon>Actinomycetota</taxon>
        <taxon>Actinomycetes</taxon>
        <taxon>Micrococcales</taxon>
        <taxon>Microbacteriaceae</taxon>
        <taxon>Leucobacter</taxon>
    </lineage>
</organism>
<keyword evidence="13" id="KW-1185">Reference proteome</keyword>